<gene>
    <name evidence="1" type="ORF">EHP00_2389</name>
</gene>
<name>A0A1W0E2Z5_9MICR</name>
<accession>A0A1W0E2Z5</accession>
<dbReference type="AlphaFoldDB" id="A0A1W0E2Z5"/>
<proteinExistence type="predicted"/>
<dbReference type="EMBL" id="MNPJ01000027">
    <property type="protein sequence ID" value="OQS53608.1"/>
    <property type="molecule type" value="Genomic_DNA"/>
</dbReference>
<dbReference type="Proteomes" id="UP000192758">
    <property type="component" value="Unassembled WGS sequence"/>
</dbReference>
<evidence type="ECO:0000313" key="2">
    <source>
        <dbReference type="Proteomes" id="UP000192758"/>
    </source>
</evidence>
<protein>
    <submittedName>
        <fullName evidence="1">Uncharacterized protein</fullName>
    </submittedName>
</protein>
<dbReference type="VEuPathDB" id="MicrosporidiaDB:EHP00_2389"/>
<organism evidence="1 2">
    <name type="scientific">Ecytonucleospora hepatopenaei</name>
    <dbReference type="NCBI Taxonomy" id="646526"/>
    <lineage>
        <taxon>Eukaryota</taxon>
        <taxon>Fungi</taxon>
        <taxon>Fungi incertae sedis</taxon>
        <taxon>Microsporidia</taxon>
        <taxon>Enterocytozoonidae</taxon>
        <taxon>Ecytonucleospora</taxon>
    </lineage>
</organism>
<evidence type="ECO:0000313" key="1">
    <source>
        <dbReference type="EMBL" id="OQS53608.1"/>
    </source>
</evidence>
<keyword evidence="2" id="KW-1185">Reference proteome</keyword>
<comment type="caution">
    <text evidence="1">The sequence shown here is derived from an EMBL/GenBank/DDBJ whole genome shotgun (WGS) entry which is preliminary data.</text>
</comment>
<reference evidence="1 2" key="1">
    <citation type="journal article" date="2017" name="Environ. Microbiol.">
        <title>Decay of the glycolytic pathway and adaptation to intranuclear parasitism within Enterocytozoonidae microsporidia.</title>
        <authorList>
            <person name="Wiredu Boakye D."/>
            <person name="Jaroenlak P."/>
            <person name="Prachumwat A."/>
            <person name="Williams T.A."/>
            <person name="Bateman K.S."/>
            <person name="Itsathitphaisarn O."/>
            <person name="Sritunyalucksana K."/>
            <person name="Paszkiewicz K.H."/>
            <person name="Moore K.A."/>
            <person name="Stentiford G.D."/>
            <person name="Williams B.A."/>
        </authorList>
    </citation>
    <scope>NUCLEOTIDE SEQUENCE [LARGE SCALE GENOMIC DNA]</scope>
    <source>
        <strain evidence="1 2">TH1</strain>
    </source>
</reference>
<sequence>MKKKDRLLYNLLTNDNKSSKIHNIRNIKSLLKITHLNKQHDKQYYDCMGYKIYNEHKNQPLLKHLIHYLIDKVDMEEEDINYIKRILAYKGKQ</sequence>